<evidence type="ECO:0000313" key="2">
    <source>
        <dbReference type="Proteomes" id="UP000789405"/>
    </source>
</evidence>
<dbReference type="OrthoDB" id="2429137at2759"/>
<evidence type="ECO:0000313" key="1">
    <source>
        <dbReference type="EMBL" id="CAG8829391.1"/>
    </source>
</evidence>
<feature type="non-terminal residue" evidence="1">
    <location>
        <position position="1"/>
    </location>
</feature>
<dbReference type="AlphaFoldDB" id="A0A9N9PCL0"/>
<organism evidence="1 2">
    <name type="scientific">Dentiscutata erythropus</name>
    <dbReference type="NCBI Taxonomy" id="1348616"/>
    <lineage>
        <taxon>Eukaryota</taxon>
        <taxon>Fungi</taxon>
        <taxon>Fungi incertae sedis</taxon>
        <taxon>Mucoromycota</taxon>
        <taxon>Glomeromycotina</taxon>
        <taxon>Glomeromycetes</taxon>
        <taxon>Diversisporales</taxon>
        <taxon>Gigasporaceae</taxon>
        <taxon>Dentiscutata</taxon>
    </lineage>
</organism>
<gene>
    <name evidence="1" type="ORF">DERYTH_LOCUS28676</name>
</gene>
<reference evidence="1" key="1">
    <citation type="submission" date="2021-06" db="EMBL/GenBank/DDBJ databases">
        <authorList>
            <person name="Kallberg Y."/>
            <person name="Tangrot J."/>
            <person name="Rosling A."/>
        </authorList>
    </citation>
    <scope>NUCLEOTIDE SEQUENCE</scope>
    <source>
        <strain evidence="1">MA453B</strain>
    </source>
</reference>
<comment type="caution">
    <text evidence="1">The sequence shown here is derived from an EMBL/GenBank/DDBJ whole genome shotgun (WGS) entry which is preliminary data.</text>
</comment>
<dbReference type="Proteomes" id="UP000789405">
    <property type="component" value="Unassembled WGS sequence"/>
</dbReference>
<feature type="non-terminal residue" evidence="1">
    <location>
        <position position="72"/>
    </location>
</feature>
<keyword evidence="2" id="KW-1185">Reference proteome</keyword>
<accession>A0A9N9PCL0</accession>
<name>A0A9N9PCL0_9GLOM</name>
<dbReference type="EMBL" id="CAJVPY010073096">
    <property type="protein sequence ID" value="CAG8829391.1"/>
    <property type="molecule type" value="Genomic_DNA"/>
</dbReference>
<proteinExistence type="predicted"/>
<sequence>SNLQNPTTGRWNYNELQETLLLSSYSHVEKGEHADGLKMDVLQAIYYGSALDDLTNALEDFCIHFDDPMPVE</sequence>
<protein>
    <submittedName>
        <fullName evidence="1">5063_t:CDS:1</fullName>
    </submittedName>
</protein>